<dbReference type="GO" id="GO:0005975">
    <property type="term" value="P:carbohydrate metabolic process"/>
    <property type="evidence" value="ECO:0007669"/>
    <property type="project" value="InterPro"/>
</dbReference>
<dbReference type="InterPro" id="IPR012341">
    <property type="entry name" value="6hp_glycosidase-like_sf"/>
</dbReference>
<dbReference type="EMBL" id="DF820458">
    <property type="protein sequence ID" value="GAK52297.1"/>
    <property type="molecule type" value="Genomic_DNA"/>
</dbReference>
<proteinExistence type="inferred from homology"/>
<dbReference type="InterPro" id="IPR008928">
    <property type="entry name" value="6-hairpin_glycosidase_sf"/>
</dbReference>
<dbReference type="GO" id="GO:0016853">
    <property type="term" value="F:isomerase activity"/>
    <property type="evidence" value="ECO:0007669"/>
    <property type="project" value="UniProtKB-KW"/>
</dbReference>
<comment type="similarity">
    <text evidence="1">Belongs to the N-acylglucosamine 2-epimerase family.</text>
</comment>
<gene>
    <name evidence="3" type="ORF">U14_03548</name>
</gene>
<dbReference type="STRING" id="1499966.U14_03548"/>
<dbReference type="SUPFAM" id="SSF48208">
    <property type="entry name" value="Six-hairpin glycosidases"/>
    <property type="match status" value="1"/>
</dbReference>
<evidence type="ECO:0000256" key="1">
    <source>
        <dbReference type="ARBA" id="ARBA00008558"/>
    </source>
</evidence>
<keyword evidence="2" id="KW-0413">Isomerase</keyword>
<accession>A0A081BPI1</accession>
<reference evidence="3" key="1">
    <citation type="journal article" date="2015" name="PeerJ">
        <title>First genomic representation of candidate bacterial phylum KSB3 points to enhanced environmental sensing as a trigger of wastewater bulking.</title>
        <authorList>
            <person name="Sekiguchi Y."/>
            <person name="Ohashi A."/>
            <person name="Parks D.H."/>
            <person name="Yamauchi T."/>
            <person name="Tyson G.W."/>
            <person name="Hugenholtz P."/>
        </authorList>
    </citation>
    <scope>NUCLEOTIDE SEQUENCE [LARGE SCALE GENOMIC DNA]</scope>
</reference>
<dbReference type="HOGENOM" id="CLU_046651_0_1_0"/>
<sequence length="391" mass="45779">MNIELTHRQALLATYRDGLLQDTLPFWMKHSVDREHGGFCFALNRDGSRLSADKFLWLHGRFVWLLSTLYQTVEPKAEWLELARHGLDFMRRYGFDTDGRMFFSVTQDGRPLRKRRYLFSEAFAAMALAAYANAANDADAARQAGDLFRLMLRYITTPGLLEPKVNPQTRPLKGLTLPMILIAVAQTLRETTNDPLCDEWIQRSIDEIERDFMKPEFDAVLETVGTNGEFYDNFDGRMVCPGHSIEAAWFILHEAKYRGNDPRLIRLGCTILDWSWRLGWDDQFGGLLYYRDAKGLPSAEYWHDMKFWWPHNEAIIATLLAYVMTGDAKYREWHQLAHDWAYAHFPDPEFGEWFGYLHRDGTVSTQLKGNTWKGPFHLPRMQWYCWQLLEK</sequence>
<dbReference type="Gene3D" id="1.50.10.10">
    <property type="match status" value="1"/>
</dbReference>
<dbReference type="FunFam" id="1.50.10.10:FF:000021">
    <property type="entry name" value="N-acylglucosamine 2-epimerase"/>
    <property type="match status" value="1"/>
</dbReference>
<dbReference type="Pfam" id="PF07221">
    <property type="entry name" value="GlcNAc_2-epim"/>
    <property type="match status" value="1"/>
</dbReference>
<name>A0A081BPI1_9BACT</name>
<dbReference type="InterPro" id="IPR010819">
    <property type="entry name" value="AGE/CE"/>
</dbReference>
<evidence type="ECO:0000313" key="4">
    <source>
        <dbReference type="Proteomes" id="UP000030700"/>
    </source>
</evidence>
<dbReference type="Proteomes" id="UP000030700">
    <property type="component" value="Unassembled WGS sequence"/>
</dbReference>
<evidence type="ECO:0000313" key="3">
    <source>
        <dbReference type="EMBL" id="GAK52297.1"/>
    </source>
</evidence>
<organism evidence="3">
    <name type="scientific">Candidatus Moduliflexus flocculans</name>
    <dbReference type="NCBI Taxonomy" id="1499966"/>
    <lineage>
        <taxon>Bacteria</taxon>
        <taxon>Candidatus Moduliflexota</taxon>
        <taxon>Candidatus Moduliflexia</taxon>
        <taxon>Candidatus Moduliflexales</taxon>
        <taxon>Candidatus Moduliflexaceae</taxon>
    </lineage>
</organism>
<protein>
    <submittedName>
        <fullName evidence="3">N-acylglucosamine 2-epimerase</fullName>
    </submittedName>
</protein>
<evidence type="ECO:0000256" key="2">
    <source>
        <dbReference type="ARBA" id="ARBA00023235"/>
    </source>
</evidence>
<dbReference type="AlphaFoldDB" id="A0A081BPI1"/>
<keyword evidence="4" id="KW-1185">Reference proteome</keyword>
<dbReference type="PANTHER" id="PTHR15108">
    <property type="entry name" value="N-ACYLGLUCOSAMINE-2-EPIMERASE"/>
    <property type="match status" value="1"/>
</dbReference>